<dbReference type="NCBIfam" id="NF006763">
    <property type="entry name" value="PRK09284.1"/>
    <property type="match status" value="1"/>
</dbReference>
<dbReference type="Pfam" id="PF13667">
    <property type="entry name" value="ThiC-associated"/>
    <property type="match status" value="1"/>
</dbReference>
<keyword evidence="9 10" id="KW-0456">Lyase</keyword>
<evidence type="ECO:0000256" key="8">
    <source>
        <dbReference type="ARBA" id="ARBA00023014"/>
    </source>
</evidence>
<feature type="binding site" evidence="10">
    <location>
        <position position="442"/>
    </location>
    <ligand>
        <name>substrate</name>
    </ligand>
</feature>
<accession>A0ABS9CB02</accession>
<keyword evidence="6 10" id="KW-0784">Thiamine biosynthesis</keyword>
<feature type="domain" description="ThiC-associated" evidence="11">
    <location>
        <begin position="9"/>
        <end position="87"/>
    </location>
</feature>
<feature type="binding site" evidence="10">
    <location>
        <position position="563"/>
    </location>
    <ligand>
        <name>[4Fe-4S] cluster</name>
        <dbReference type="ChEBI" id="CHEBI:49883"/>
        <note>4Fe-4S-S-AdoMet</note>
    </ligand>
</feature>
<comment type="catalytic activity">
    <reaction evidence="10">
        <text>5-amino-1-(5-phospho-beta-D-ribosyl)imidazole + S-adenosyl-L-methionine = 4-amino-2-methyl-5-(phosphooxymethyl)pyrimidine + CO + 5'-deoxyadenosine + formate + L-methionine + 3 H(+)</text>
        <dbReference type="Rhea" id="RHEA:24840"/>
        <dbReference type="ChEBI" id="CHEBI:15378"/>
        <dbReference type="ChEBI" id="CHEBI:15740"/>
        <dbReference type="ChEBI" id="CHEBI:17245"/>
        <dbReference type="ChEBI" id="CHEBI:17319"/>
        <dbReference type="ChEBI" id="CHEBI:57844"/>
        <dbReference type="ChEBI" id="CHEBI:58354"/>
        <dbReference type="ChEBI" id="CHEBI:59789"/>
        <dbReference type="ChEBI" id="CHEBI:137981"/>
        <dbReference type="EC" id="4.1.99.17"/>
    </reaction>
</comment>
<comment type="similarity">
    <text evidence="10">Belongs to the ThiC family.</text>
</comment>
<feature type="binding site" evidence="10">
    <location>
        <begin position="335"/>
        <end position="337"/>
    </location>
    <ligand>
        <name>substrate</name>
    </ligand>
</feature>
<evidence type="ECO:0000256" key="5">
    <source>
        <dbReference type="ARBA" id="ARBA00022833"/>
    </source>
</evidence>
<dbReference type="EMBL" id="JACSGT010000002">
    <property type="protein sequence ID" value="MCF2220516.1"/>
    <property type="molecule type" value="Genomic_DNA"/>
</dbReference>
<keyword evidence="5 10" id="KW-0862">Zinc</keyword>
<dbReference type="EC" id="4.1.99.17" evidence="10"/>
<feature type="binding site" evidence="10">
    <location>
        <position position="483"/>
    </location>
    <ligand>
        <name>Zn(2+)</name>
        <dbReference type="ChEBI" id="CHEBI:29105"/>
    </ligand>
</feature>
<keyword evidence="8 10" id="KW-0411">Iron-sulfur</keyword>
<dbReference type="HAMAP" id="MF_00089">
    <property type="entry name" value="ThiC"/>
    <property type="match status" value="1"/>
</dbReference>
<feature type="binding site" evidence="10">
    <location>
        <position position="221"/>
    </location>
    <ligand>
        <name>substrate</name>
    </ligand>
</feature>
<dbReference type="GO" id="GO:0070284">
    <property type="term" value="F:phosphomethylpyrimidine synthase activity"/>
    <property type="evidence" value="ECO:0007669"/>
    <property type="project" value="UniProtKB-EC"/>
</dbReference>
<dbReference type="Gene3D" id="6.10.250.620">
    <property type="match status" value="1"/>
</dbReference>
<dbReference type="SFLD" id="SFLDF00407">
    <property type="entry name" value="phosphomethylpyrimidine_syntha"/>
    <property type="match status" value="1"/>
</dbReference>
<dbReference type="Pfam" id="PF01964">
    <property type="entry name" value="ThiC_Rad_SAM"/>
    <property type="match status" value="1"/>
</dbReference>
<comment type="function">
    <text evidence="1 10">Catalyzes the synthesis of the hydroxymethylpyrimidine phosphate (HMP-P) moiety of thiamine from aminoimidazole ribotide (AIR) in a radical S-adenosyl-L-methionine (SAM)-dependent reaction.</text>
</comment>
<feature type="binding site" evidence="10">
    <location>
        <position position="415"/>
    </location>
    <ligand>
        <name>substrate</name>
    </ligand>
</feature>
<feature type="binding site" evidence="10">
    <location>
        <position position="250"/>
    </location>
    <ligand>
        <name>substrate</name>
    </ligand>
</feature>
<evidence type="ECO:0000256" key="6">
    <source>
        <dbReference type="ARBA" id="ARBA00022977"/>
    </source>
</evidence>
<feature type="binding site" evidence="10">
    <location>
        <position position="566"/>
    </location>
    <ligand>
        <name>[4Fe-4S] cluster</name>
        <dbReference type="ChEBI" id="CHEBI:49883"/>
        <note>4Fe-4S-S-AdoMet</note>
    </ligand>
</feature>
<keyword evidence="13" id="KW-1185">Reference proteome</keyword>
<keyword evidence="3 10" id="KW-0949">S-adenosyl-L-methionine</keyword>
<dbReference type="InterPro" id="IPR037509">
    <property type="entry name" value="ThiC"/>
</dbReference>
<evidence type="ECO:0000313" key="13">
    <source>
        <dbReference type="Proteomes" id="UP001430374"/>
    </source>
</evidence>
<comment type="cofactor">
    <cofactor evidence="10">
        <name>[4Fe-4S] cluster</name>
        <dbReference type="ChEBI" id="CHEBI:49883"/>
    </cofactor>
    <text evidence="10">Binds 1 [4Fe-4S] cluster per subunit. The cluster is coordinated with 3 cysteines and an exchangeable S-adenosyl-L-methionine.</text>
</comment>
<dbReference type="NCBIfam" id="NF009895">
    <property type="entry name" value="PRK13352.1"/>
    <property type="match status" value="1"/>
</dbReference>
<feature type="binding site" evidence="10">
    <location>
        <begin position="376"/>
        <end position="379"/>
    </location>
    <ligand>
        <name>substrate</name>
    </ligand>
</feature>
<comment type="caution">
    <text evidence="12">The sequence shown here is derived from an EMBL/GenBank/DDBJ whole genome shotgun (WGS) entry which is preliminary data.</text>
</comment>
<evidence type="ECO:0000256" key="2">
    <source>
        <dbReference type="ARBA" id="ARBA00022485"/>
    </source>
</evidence>
<keyword evidence="4 10" id="KW-0479">Metal-binding</keyword>
<dbReference type="InterPro" id="IPR025747">
    <property type="entry name" value="ThiC-associated_dom"/>
</dbReference>
<dbReference type="PANTHER" id="PTHR30557:SF1">
    <property type="entry name" value="PHOSPHOMETHYLPYRIMIDINE SYNTHASE, CHLOROPLASTIC"/>
    <property type="match status" value="1"/>
</dbReference>
<dbReference type="SFLD" id="SFLDG01114">
    <property type="entry name" value="phosphomethylpyrimidine_syntha"/>
    <property type="match status" value="1"/>
</dbReference>
<evidence type="ECO:0000256" key="1">
    <source>
        <dbReference type="ARBA" id="ARBA00003175"/>
    </source>
</evidence>
<evidence type="ECO:0000259" key="11">
    <source>
        <dbReference type="Pfam" id="PF13667"/>
    </source>
</evidence>
<dbReference type="Gene3D" id="3.20.20.540">
    <property type="entry name" value="Radical SAM ThiC family, central domain"/>
    <property type="match status" value="1"/>
</dbReference>
<dbReference type="InterPro" id="IPR038521">
    <property type="entry name" value="ThiC/Bza_core_dom"/>
</dbReference>
<name>A0ABS9CB02_9FLAO</name>
<evidence type="ECO:0000256" key="3">
    <source>
        <dbReference type="ARBA" id="ARBA00022691"/>
    </source>
</evidence>
<comment type="pathway">
    <text evidence="10">Cofactor biosynthesis; thiamine diphosphate biosynthesis.</text>
</comment>
<feature type="binding site" evidence="10">
    <location>
        <position position="279"/>
    </location>
    <ligand>
        <name>substrate</name>
    </ligand>
</feature>
<dbReference type="InterPro" id="IPR002817">
    <property type="entry name" value="ThiC/BzaA/B"/>
</dbReference>
<sequence length="603" mass="67975">MAHNITRSPFPNSKKIYVEGKIHPIHVAMREIQLSPTKLSNGKMDENPPVTIYDTSGPYTDENFEINIEKGLPRIRERWILDRNDVEILDGITSEYGKTRLADSKLDELRFSYNHKPKVAKEGKEVTQLYYAKQGIITPEMEYIAIRENQRIEQLDSVSKEMAFQHPGNSFGAKTPKNKITPEFVRDEIAAGRAIIPNNINHPESEPMIIGRNFLVKINANIGNSAVSSSIEEEVEKAVWACRWGADTIMDLSTGKNIHETREWIIRNSPVPIGTVPIYQALEKVKGVAEDLTWEIFKDTLIEQAEQGVSYFTIHAGVLLRYIHLTAKRVTGIVSRGGSIMAKWCLFHHKENFLYTHFEEICEIMKKYDVAFSLGDGLRPGSIADANDEAQFAELETLGELTKIAWKHNVQVMIEGPGHVPMHMIKENMEKQLEVCDEAPFYTLGPLTTDIAPGYDHITSGIGAAMIGWFGCAMLCYVTPKEHLGLPNKEDVKVGVITYKLAAHAADLAKGHPGAQYRDNALSKARFEFRWEDQFNLSLDPETARSYHDETLPADGAKVAHFCSMCGPKFCSMKITQEIRESAEQGMLDKSQEFIEKGKEIYI</sequence>
<keyword evidence="2 10" id="KW-0004">4Fe-4S</keyword>
<proteinExistence type="inferred from homology"/>
<reference evidence="12" key="1">
    <citation type="submission" date="2021-08" db="EMBL/GenBank/DDBJ databases">
        <title>Complete genome sequence of Chryseobacterium sp strain PS-8.</title>
        <authorList>
            <person name="Das S.K."/>
        </authorList>
    </citation>
    <scope>NUCLEOTIDE SEQUENCE</scope>
    <source>
        <strain evidence="12">PS-8</strain>
    </source>
</reference>
<feature type="binding site" evidence="10">
    <location>
        <position position="571"/>
    </location>
    <ligand>
        <name>[4Fe-4S] cluster</name>
        <dbReference type="ChEBI" id="CHEBI:49883"/>
        <note>4Fe-4S-S-AdoMet</note>
    </ligand>
</feature>
<dbReference type="SFLD" id="SFLDS00113">
    <property type="entry name" value="Radical_SAM_Phosphomethylpyrim"/>
    <property type="match status" value="1"/>
</dbReference>
<feature type="binding site" evidence="10">
    <location>
        <position position="419"/>
    </location>
    <ligand>
        <name>Zn(2+)</name>
        <dbReference type="ChEBI" id="CHEBI:29105"/>
    </ligand>
</feature>
<organism evidence="12 13">
    <name type="scientific">Chryseobacterium indicum</name>
    <dbReference type="NCBI Taxonomy" id="2766954"/>
    <lineage>
        <taxon>Bacteria</taxon>
        <taxon>Pseudomonadati</taxon>
        <taxon>Bacteroidota</taxon>
        <taxon>Flavobacteriia</taxon>
        <taxon>Flavobacteriales</taxon>
        <taxon>Weeksellaceae</taxon>
        <taxon>Chryseobacterium group</taxon>
        <taxon>Chryseobacterium</taxon>
    </lineage>
</organism>
<gene>
    <name evidence="10 12" type="primary">thiC</name>
    <name evidence="12" type="ORF">H9Q08_14605</name>
</gene>
<feature type="binding site" evidence="10">
    <location>
        <position position="315"/>
    </location>
    <ligand>
        <name>substrate</name>
    </ligand>
</feature>
<evidence type="ECO:0000256" key="9">
    <source>
        <dbReference type="ARBA" id="ARBA00023239"/>
    </source>
</evidence>
<evidence type="ECO:0000256" key="7">
    <source>
        <dbReference type="ARBA" id="ARBA00023004"/>
    </source>
</evidence>
<dbReference type="PANTHER" id="PTHR30557">
    <property type="entry name" value="THIAMINE BIOSYNTHESIS PROTEIN THIC"/>
    <property type="match status" value="1"/>
</dbReference>
<dbReference type="Proteomes" id="UP001430374">
    <property type="component" value="Unassembled WGS sequence"/>
</dbReference>
<evidence type="ECO:0000313" key="12">
    <source>
        <dbReference type="EMBL" id="MCF2220516.1"/>
    </source>
</evidence>
<dbReference type="NCBIfam" id="TIGR00190">
    <property type="entry name" value="thiC"/>
    <property type="match status" value="1"/>
</dbReference>
<keyword evidence="7 10" id="KW-0408">Iron</keyword>
<protein>
    <recommendedName>
        <fullName evidence="10">Phosphomethylpyrimidine synthase</fullName>
        <ecNumber evidence="10">4.1.99.17</ecNumber>
    </recommendedName>
    <alternativeName>
        <fullName evidence="10">Hydroxymethylpyrimidine phosphate synthase</fullName>
        <shortName evidence="10">HMP-P synthase</shortName>
        <shortName evidence="10">HMP-phosphate synthase</shortName>
        <shortName evidence="10">HMPP synthase</shortName>
    </alternativeName>
    <alternativeName>
        <fullName evidence="10">Thiamine biosynthesis protein ThiC</fullName>
    </alternativeName>
</protein>
<evidence type="ECO:0000256" key="4">
    <source>
        <dbReference type="ARBA" id="ARBA00022723"/>
    </source>
</evidence>
<evidence type="ECO:0000256" key="10">
    <source>
        <dbReference type="HAMAP-Rule" id="MF_00089"/>
    </source>
</evidence>
<dbReference type="RefSeq" id="WP_235131968.1">
    <property type="nucleotide sequence ID" value="NZ_JACSGT010000002.1"/>
</dbReference>